<organism evidence="2 3">
    <name type="scientific">Bythopirellula polymerisocia</name>
    <dbReference type="NCBI Taxonomy" id="2528003"/>
    <lineage>
        <taxon>Bacteria</taxon>
        <taxon>Pseudomonadati</taxon>
        <taxon>Planctomycetota</taxon>
        <taxon>Planctomycetia</taxon>
        <taxon>Pirellulales</taxon>
        <taxon>Lacipirellulaceae</taxon>
        <taxon>Bythopirellula</taxon>
    </lineage>
</organism>
<evidence type="ECO:0000313" key="3">
    <source>
        <dbReference type="Proteomes" id="UP000318437"/>
    </source>
</evidence>
<sequence length="184" mass="20598" precursor="true">MCRKYDPAVIFVIACLVASSVFAQQPEFPTPQPEHGWLKQFTGHWTTSSKTVAAPEMPAMECSGSMESREIGGFWVANELEGDIDEINFTSVQILGYDPAKKKYIGTWTDSMTDHLWIYEGTVDASGKKLSLIAEGPDMMQSGKLAKYRDSYEFKSPDVIVATSEVMNDKGEWITFMSGEMKRK</sequence>
<feature type="signal peptide" evidence="1">
    <location>
        <begin position="1"/>
        <end position="23"/>
    </location>
</feature>
<name>A0A5C6D095_9BACT</name>
<evidence type="ECO:0000313" key="2">
    <source>
        <dbReference type="EMBL" id="TWU30128.1"/>
    </source>
</evidence>
<reference evidence="2 3" key="1">
    <citation type="submission" date="2019-02" db="EMBL/GenBank/DDBJ databases">
        <title>Deep-cultivation of Planctomycetes and their phenomic and genomic characterization uncovers novel biology.</title>
        <authorList>
            <person name="Wiegand S."/>
            <person name="Jogler M."/>
            <person name="Boedeker C."/>
            <person name="Pinto D."/>
            <person name="Vollmers J."/>
            <person name="Rivas-Marin E."/>
            <person name="Kohn T."/>
            <person name="Peeters S.H."/>
            <person name="Heuer A."/>
            <person name="Rast P."/>
            <person name="Oberbeckmann S."/>
            <person name="Bunk B."/>
            <person name="Jeske O."/>
            <person name="Meyerdierks A."/>
            <person name="Storesund J.E."/>
            <person name="Kallscheuer N."/>
            <person name="Luecker S."/>
            <person name="Lage O.M."/>
            <person name="Pohl T."/>
            <person name="Merkel B.J."/>
            <person name="Hornburger P."/>
            <person name="Mueller R.-W."/>
            <person name="Bruemmer F."/>
            <person name="Labrenz M."/>
            <person name="Spormann A.M."/>
            <person name="Op Den Camp H."/>
            <person name="Overmann J."/>
            <person name="Amann R."/>
            <person name="Jetten M.S.M."/>
            <person name="Mascher T."/>
            <person name="Medema M.H."/>
            <person name="Devos D.P."/>
            <person name="Kaster A.-K."/>
            <person name="Ovreas L."/>
            <person name="Rohde M."/>
            <person name="Galperin M.Y."/>
            <person name="Jogler C."/>
        </authorList>
    </citation>
    <scope>NUCLEOTIDE SEQUENCE [LARGE SCALE GENOMIC DNA]</scope>
    <source>
        <strain evidence="2 3">Pla144</strain>
    </source>
</reference>
<proteinExistence type="predicted"/>
<keyword evidence="1" id="KW-0732">Signal</keyword>
<protein>
    <recommendedName>
        <fullName evidence="4">DUF1579 domain-containing protein</fullName>
    </recommendedName>
</protein>
<dbReference type="AlphaFoldDB" id="A0A5C6D095"/>
<evidence type="ECO:0008006" key="4">
    <source>
        <dbReference type="Google" id="ProtNLM"/>
    </source>
</evidence>
<keyword evidence="3" id="KW-1185">Reference proteome</keyword>
<evidence type="ECO:0000256" key="1">
    <source>
        <dbReference type="SAM" id="SignalP"/>
    </source>
</evidence>
<dbReference type="Pfam" id="PF07617">
    <property type="entry name" value="DUF1579"/>
    <property type="match status" value="1"/>
</dbReference>
<dbReference type="EMBL" id="SJPS01000001">
    <property type="protein sequence ID" value="TWU30128.1"/>
    <property type="molecule type" value="Genomic_DNA"/>
</dbReference>
<accession>A0A5C6D095</accession>
<feature type="chain" id="PRO_5022905992" description="DUF1579 domain-containing protein" evidence="1">
    <location>
        <begin position="24"/>
        <end position="184"/>
    </location>
</feature>
<dbReference type="Proteomes" id="UP000318437">
    <property type="component" value="Unassembled WGS sequence"/>
</dbReference>
<dbReference type="InterPro" id="IPR011473">
    <property type="entry name" value="DUF1579"/>
</dbReference>
<dbReference type="RefSeq" id="WP_146448064.1">
    <property type="nucleotide sequence ID" value="NZ_SJPS01000001.1"/>
</dbReference>
<gene>
    <name evidence="2" type="ORF">Pla144_09140</name>
</gene>
<dbReference type="OrthoDB" id="512336at2"/>
<comment type="caution">
    <text evidence="2">The sequence shown here is derived from an EMBL/GenBank/DDBJ whole genome shotgun (WGS) entry which is preliminary data.</text>
</comment>